<sequence length="420" mass="46814">MNSDSLPTLSPDADLGRTFSRCWAIGLLGLIGVTYPLWIPSELTLATFPSIGLVRLPTQAQVLSSLVGALFVLIGLVCNALRPGTDWRWGLVSLGFGLLVIVDQHRLQPWCYQAIVYGCLLASLPWQEARRWVSVITASIYLYSAAGKLDYQFVHTVGREIVSQPLGLFLDNPAALATQLAVMLPISELMIGAMLLVPFTRRVGGIAAMVMHATLFVLLGPWALNHSFGVLGWNLVLAFQAWLLFVKSPGQGWASSTNPARDQTPAGFVWKSIPYGTRVFACLILVAPITERVGIWDHWTSWSLYSPHTSRAIIEVHQSALQKLPASVRDHLQDTEGDQWYRLKLEPWSFESRLVPIYPQARYQLAIADVLATTYELQQAIRVELRSTSDRWTGERQSTYLIGTSEVGKARADYWLPLRK</sequence>
<keyword evidence="1" id="KW-0472">Membrane</keyword>
<feature type="transmembrane region" description="Helical" evidence="1">
    <location>
        <begin position="230"/>
        <end position="246"/>
    </location>
</feature>
<evidence type="ECO:0008006" key="4">
    <source>
        <dbReference type="Google" id="ProtNLM"/>
    </source>
</evidence>
<reference evidence="2 3" key="1">
    <citation type="submission" date="2023-06" db="EMBL/GenBank/DDBJ databases">
        <title>Roseiconus lacunae JC819 isolated from Gulf of Mannar region, Tamil Nadu.</title>
        <authorList>
            <person name="Pk S."/>
            <person name="Ch S."/>
            <person name="Ch V.R."/>
        </authorList>
    </citation>
    <scope>NUCLEOTIDE SEQUENCE [LARGE SCALE GENOMIC DNA]</scope>
    <source>
        <strain evidence="2 3">JC819</strain>
    </source>
</reference>
<accession>A0ABT7PMQ8</accession>
<protein>
    <recommendedName>
        <fullName evidence="4">HTTM domain-containing protein</fullName>
    </recommendedName>
</protein>
<feature type="transmembrane region" description="Helical" evidence="1">
    <location>
        <begin position="203"/>
        <end position="224"/>
    </location>
</feature>
<dbReference type="RefSeq" id="WP_289165297.1">
    <property type="nucleotide sequence ID" value="NZ_JASZZN010000016.1"/>
</dbReference>
<evidence type="ECO:0000313" key="2">
    <source>
        <dbReference type="EMBL" id="MDM4017763.1"/>
    </source>
</evidence>
<keyword evidence="1" id="KW-1133">Transmembrane helix</keyword>
<keyword evidence="1" id="KW-0812">Transmembrane</keyword>
<dbReference type="EMBL" id="JASZZN010000016">
    <property type="protein sequence ID" value="MDM4017763.1"/>
    <property type="molecule type" value="Genomic_DNA"/>
</dbReference>
<keyword evidence="3" id="KW-1185">Reference proteome</keyword>
<feature type="transmembrane region" description="Helical" evidence="1">
    <location>
        <begin position="174"/>
        <end position="196"/>
    </location>
</feature>
<gene>
    <name evidence="2" type="ORF">QTN89_20105</name>
</gene>
<dbReference type="Proteomes" id="UP001239462">
    <property type="component" value="Unassembled WGS sequence"/>
</dbReference>
<evidence type="ECO:0000256" key="1">
    <source>
        <dbReference type="SAM" id="Phobius"/>
    </source>
</evidence>
<proteinExistence type="predicted"/>
<name>A0ABT7PMQ8_9BACT</name>
<feature type="transmembrane region" description="Helical" evidence="1">
    <location>
        <begin position="21"/>
        <end position="39"/>
    </location>
</feature>
<feature type="transmembrane region" description="Helical" evidence="1">
    <location>
        <begin position="132"/>
        <end position="154"/>
    </location>
</feature>
<feature type="transmembrane region" description="Helical" evidence="1">
    <location>
        <begin position="59"/>
        <end position="81"/>
    </location>
</feature>
<comment type="caution">
    <text evidence="2">The sequence shown here is derived from an EMBL/GenBank/DDBJ whole genome shotgun (WGS) entry which is preliminary data.</text>
</comment>
<organism evidence="2 3">
    <name type="scientific">Roseiconus lacunae</name>
    <dbReference type="NCBI Taxonomy" id="2605694"/>
    <lineage>
        <taxon>Bacteria</taxon>
        <taxon>Pseudomonadati</taxon>
        <taxon>Planctomycetota</taxon>
        <taxon>Planctomycetia</taxon>
        <taxon>Pirellulales</taxon>
        <taxon>Pirellulaceae</taxon>
        <taxon>Roseiconus</taxon>
    </lineage>
</organism>
<evidence type="ECO:0000313" key="3">
    <source>
        <dbReference type="Proteomes" id="UP001239462"/>
    </source>
</evidence>